<dbReference type="InterPro" id="IPR012907">
    <property type="entry name" value="Peptidase_S11_C"/>
</dbReference>
<feature type="binding site" evidence="14">
    <location>
        <position position="227"/>
    </location>
    <ligand>
        <name>substrate</name>
    </ligand>
</feature>
<dbReference type="Gene3D" id="2.60.410.10">
    <property type="entry name" value="D-Ala-D-Ala carboxypeptidase, C-terminal domain"/>
    <property type="match status" value="1"/>
</dbReference>
<feature type="domain" description="Peptidase S11 D-Ala-D-Ala carboxypeptidase A C-terminal" evidence="16">
    <location>
        <begin position="277"/>
        <end position="368"/>
    </location>
</feature>
<dbReference type="GO" id="GO:0009002">
    <property type="term" value="F:serine-type D-Ala-D-Ala carboxypeptidase activity"/>
    <property type="evidence" value="ECO:0007669"/>
    <property type="project" value="UniProtKB-EC"/>
</dbReference>
<dbReference type="InterPro" id="IPR015956">
    <property type="entry name" value="Peniciliin-bd_prot_C_sf"/>
</dbReference>
<keyword evidence="9" id="KW-0133">Cell shape</keyword>
<evidence type="ECO:0000256" key="14">
    <source>
        <dbReference type="PIRSR" id="PIRSR618044-2"/>
    </source>
</evidence>
<evidence type="ECO:0000256" key="2">
    <source>
        <dbReference type="ARBA" id="ARBA00004752"/>
    </source>
</evidence>
<comment type="pathway">
    <text evidence="2">Cell wall biogenesis; peptidoglycan biosynthesis.</text>
</comment>
<keyword evidence="11" id="KW-0961">Cell wall biogenesis/degradation</keyword>
<evidence type="ECO:0000313" key="17">
    <source>
        <dbReference type="EMBL" id="TWH82425.1"/>
    </source>
</evidence>
<dbReference type="GO" id="GO:0009252">
    <property type="term" value="P:peptidoglycan biosynthetic process"/>
    <property type="evidence" value="ECO:0007669"/>
    <property type="project" value="UniProtKB-UniPathway"/>
</dbReference>
<name>A0A562JHX3_9FIRM</name>
<evidence type="ECO:0000256" key="10">
    <source>
        <dbReference type="ARBA" id="ARBA00022984"/>
    </source>
</evidence>
<evidence type="ECO:0000256" key="3">
    <source>
        <dbReference type="ARBA" id="ARBA00007164"/>
    </source>
</evidence>
<evidence type="ECO:0000256" key="12">
    <source>
        <dbReference type="ARBA" id="ARBA00034000"/>
    </source>
</evidence>
<dbReference type="InterPro" id="IPR001967">
    <property type="entry name" value="Peptidase_S11_N"/>
</dbReference>
<evidence type="ECO:0000313" key="18">
    <source>
        <dbReference type="Proteomes" id="UP000315343"/>
    </source>
</evidence>
<dbReference type="Pfam" id="PF07943">
    <property type="entry name" value="PBP5_C"/>
    <property type="match status" value="1"/>
</dbReference>
<evidence type="ECO:0000256" key="7">
    <source>
        <dbReference type="ARBA" id="ARBA00022729"/>
    </source>
</evidence>
<dbReference type="EMBL" id="VLKH01000002">
    <property type="protein sequence ID" value="TWH82425.1"/>
    <property type="molecule type" value="Genomic_DNA"/>
</dbReference>
<dbReference type="GO" id="GO:0071555">
    <property type="term" value="P:cell wall organization"/>
    <property type="evidence" value="ECO:0007669"/>
    <property type="project" value="UniProtKB-KW"/>
</dbReference>
<dbReference type="EC" id="3.4.16.4" evidence="4"/>
<keyword evidence="7" id="KW-0732">Signal</keyword>
<dbReference type="SUPFAM" id="SSF69189">
    <property type="entry name" value="Penicillin-binding protein associated domain"/>
    <property type="match status" value="1"/>
</dbReference>
<dbReference type="SUPFAM" id="SSF56601">
    <property type="entry name" value="beta-lactamase/transpeptidase-like"/>
    <property type="match status" value="1"/>
</dbReference>
<evidence type="ECO:0000256" key="9">
    <source>
        <dbReference type="ARBA" id="ARBA00022960"/>
    </source>
</evidence>
<dbReference type="UniPathway" id="UPA00219"/>
<comment type="function">
    <text evidence="1">Removes C-terminal D-alanyl residues from sugar-peptide cell wall precursors.</text>
</comment>
<gene>
    <name evidence="17" type="ORF">LY60_00723</name>
</gene>
<sequence length="385" mass="43176">MKKFIAIFFLMLLAANTAVVPVYGLEAGSLQSRSAVLINADDGQVLFEKNMSDKMAPASITKIMLLLLISEKMDNGEIKLEQELTISENAAGMGGSQIYLEAYETQTVENMLKAISMRSANDASVAMAEFMYGSVEGCVKAMNDRAKELGMNNTHFVNVTGLPEPEHLTTAYDIALMTKELLKYDYVNEYMLTWMDSVYVGKEKDSEQVLVNTNRLINNYEGLLAGKTGFTNEAKYCLSAAAKRNDTTLIAVVLGSDTTKIRFAEIQKILNEGFANYKNIIFHSKGDVIRTSPVYCGVNDDFNVVSKENIYYFTESNCKAEDFNLEYVLEENLKAPLSKDVAIGKAVLYKDGKMLGEYKLYPEKDIEKENFFKFYLNNVLENIIR</sequence>
<dbReference type="InterPro" id="IPR018044">
    <property type="entry name" value="Peptidase_S11"/>
</dbReference>
<evidence type="ECO:0000256" key="8">
    <source>
        <dbReference type="ARBA" id="ARBA00022801"/>
    </source>
</evidence>
<evidence type="ECO:0000256" key="11">
    <source>
        <dbReference type="ARBA" id="ARBA00023316"/>
    </source>
</evidence>
<dbReference type="Pfam" id="PF00768">
    <property type="entry name" value="Peptidase_S11"/>
    <property type="match status" value="1"/>
</dbReference>
<dbReference type="RefSeq" id="WP_145080068.1">
    <property type="nucleotide sequence ID" value="NZ_DAMBUX010000001.1"/>
</dbReference>
<comment type="catalytic activity">
    <reaction evidence="12">
        <text>Preferential cleavage: (Ac)2-L-Lys-D-Ala-|-D-Ala. Also transpeptidation of peptidyl-alanyl moieties that are N-acyl substituents of D-alanine.</text>
        <dbReference type="EC" id="3.4.16.4"/>
    </reaction>
</comment>
<evidence type="ECO:0000256" key="6">
    <source>
        <dbReference type="ARBA" id="ARBA00022670"/>
    </source>
</evidence>
<evidence type="ECO:0000256" key="13">
    <source>
        <dbReference type="PIRSR" id="PIRSR618044-1"/>
    </source>
</evidence>
<reference evidence="17 18" key="1">
    <citation type="submission" date="2019-07" db="EMBL/GenBank/DDBJ databases">
        <title>Genomic Encyclopedia of Type Strains, Phase I: the one thousand microbial genomes (KMG-I) project.</title>
        <authorList>
            <person name="Kyrpides N."/>
        </authorList>
    </citation>
    <scope>NUCLEOTIDE SEQUENCE [LARGE SCALE GENOMIC DNA]</scope>
    <source>
        <strain evidence="17 18">DSM 13558</strain>
    </source>
</reference>
<feature type="active site" description="Acyl-ester intermediate" evidence="13">
    <location>
        <position position="59"/>
    </location>
</feature>
<evidence type="ECO:0000256" key="5">
    <source>
        <dbReference type="ARBA" id="ARBA00022645"/>
    </source>
</evidence>
<comment type="similarity">
    <text evidence="3 15">Belongs to the peptidase S11 family.</text>
</comment>
<evidence type="ECO:0000256" key="1">
    <source>
        <dbReference type="ARBA" id="ARBA00003217"/>
    </source>
</evidence>
<evidence type="ECO:0000256" key="4">
    <source>
        <dbReference type="ARBA" id="ARBA00012448"/>
    </source>
</evidence>
<keyword evidence="6" id="KW-0645">Protease</keyword>
<dbReference type="Gene3D" id="3.40.710.10">
    <property type="entry name" value="DD-peptidase/beta-lactamase superfamily"/>
    <property type="match status" value="1"/>
</dbReference>
<dbReference type="PANTHER" id="PTHR21581">
    <property type="entry name" value="D-ALANYL-D-ALANINE CARBOXYPEPTIDASE"/>
    <property type="match status" value="1"/>
</dbReference>
<dbReference type="OrthoDB" id="9791132at2"/>
<dbReference type="InterPro" id="IPR012338">
    <property type="entry name" value="Beta-lactam/transpept-like"/>
</dbReference>
<organism evidence="17 18">
    <name type="scientific">Sedimentibacter saalensis</name>
    <dbReference type="NCBI Taxonomy" id="130788"/>
    <lineage>
        <taxon>Bacteria</taxon>
        <taxon>Bacillati</taxon>
        <taxon>Bacillota</taxon>
        <taxon>Tissierellia</taxon>
        <taxon>Sedimentibacter</taxon>
    </lineage>
</organism>
<feature type="active site" description="Proton acceptor" evidence="13">
    <location>
        <position position="62"/>
    </location>
</feature>
<keyword evidence="18" id="KW-1185">Reference proteome</keyword>
<evidence type="ECO:0000256" key="15">
    <source>
        <dbReference type="RuleBase" id="RU004016"/>
    </source>
</evidence>
<dbReference type="SMART" id="SM00936">
    <property type="entry name" value="PBP5_C"/>
    <property type="match status" value="1"/>
</dbReference>
<comment type="caution">
    <text evidence="17">The sequence shown here is derived from an EMBL/GenBank/DDBJ whole genome shotgun (WGS) entry which is preliminary data.</text>
</comment>
<dbReference type="InterPro" id="IPR037167">
    <property type="entry name" value="Peptidase_S11_C_sf"/>
</dbReference>
<dbReference type="PANTHER" id="PTHR21581:SF6">
    <property type="entry name" value="TRAFFICKING PROTEIN PARTICLE COMPLEX SUBUNIT 12"/>
    <property type="match status" value="1"/>
</dbReference>
<keyword evidence="8" id="KW-0378">Hydrolase</keyword>
<protein>
    <recommendedName>
        <fullName evidence="4">serine-type D-Ala-D-Ala carboxypeptidase</fullName>
        <ecNumber evidence="4">3.4.16.4</ecNumber>
    </recommendedName>
</protein>
<dbReference type="GO" id="GO:0006508">
    <property type="term" value="P:proteolysis"/>
    <property type="evidence" value="ECO:0007669"/>
    <property type="project" value="UniProtKB-KW"/>
</dbReference>
<dbReference type="AlphaFoldDB" id="A0A562JHX3"/>
<dbReference type="Proteomes" id="UP000315343">
    <property type="component" value="Unassembled WGS sequence"/>
</dbReference>
<accession>A0A562JHX3</accession>
<evidence type="ECO:0000259" key="16">
    <source>
        <dbReference type="SMART" id="SM00936"/>
    </source>
</evidence>
<keyword evidence="5 17" id="KW-0121">Carboxypeptidase</keyword>
<keyword evidence="10" id="KW-0573">Peptidoglycan synthesis</keyword>
<feature type="active site" evidence="13">
    <location>
        <position position="119"/>
    </location>
</feature>
<dbReference type="PRINTS" id="PR00725">
    <property type="entry name" value="DADACBPTASE1"/>
</dbReference>
<dbReference type="GO" id="GO:0008360">
    <property type="term" value="P:regulation of cell shape"/>
    <property type="evidence" value="ECO:0007669"/>
    <property type="project" value="UniProtKB-KW"/>
</dbReference>
<proteinExistence type="inferred from homology"/>